<accession>A0A167PCD8</accession>
<dbReference type="VEuPathDB" id="FungiDB:PHYBLDRAFT_60786"/>
<name>A0A167PCD8_PHYB8</name>
<evidence type="ECO:0000313" key="2">
    <source>
        <dbReference type="Proteomes" id="UP000077315"/>
    </source>
</evidence>
<dbReference type="AlphaFoldDB" id="A0A167PCD8"/>
<evidence type="ECO:0000313" key="1">
    <source>
        <dbReference type="EMBL" id="OAD77657.1"/>
    </source>
</evidence>
<dbReference type="GeneID" id="29001601"/>
<dbReference type="EMBL" id="KV440974">
    <property type="protein sequence ID" value="OAD77657.1"/>
    <property type="molecule type" value="Genomic_DNA"/>
</dbReference>
<dbReference type="RefSeq" id="XP_018295697.1">
    <property type="nucleotide sequence ID" value="XM_018440695.1"/>
</dbReference>
<dbReference type="Proteomes" id="UP000077315">
    <property type="component" value="Unassembled WGS sequence"/>
</dbReference>
<keyword evidence="2" id="KW-1185">Reference proteome</keyword>
<protein>
    <recommendedName>
        <fullName evidence="3">Reverse transcriptase zinc-binding domain-containing protein</fullName>
    </recommendedName>
</protein>
<proteinExistence type="predicted"/>
<gene>
    <name evidence="1" type="ORF">PHYBLDRAFT_60786</name>
</gene>
<dbReference type="InParanoid" id="A0A167PCD8"/>
<sequence>MLSTACMLCSSPVENSTHLFFFCPSKSRVWSIILARHAPELDAHCTGSCHCARNFARSLQLRLQRVPFTGQRGSGESFECGVTKSCKEDQVIPILTPDILFHF</sequence>
<organism evidence="1 2">
    <name type="scientific">Phycomyces blakesleeanus (strain ATCC 8743b / DSM 1359 / FGSC 10004 / NBRC 33097 / NRRL 1555)</name>
    <dbReference type="NCBI Taxonomy" id="763407"/>
    <lineage>
        <taxon>Eukaryota</taxon>
        <taxon>Fungi</taxon>
        <taxon>Fungi incertae sedis</taxon>
        <taxon>Mucoromycota</taxon>
        <taxon>Mucoromycotina</taxon>
        <taxon>Mucoromycetes</taxon>
        <taxon>Mucorales</taxon>
        <taxon>Phycomycetaceae</taxon>
        <taxon>Phycomyces</taxon>
    </lineage>
</organism>
<evidence type="ECO:0008006" key="3">
    <source>
        <dbReference type="Google" id="ProtNLM"/>
    </source>
</evidence>
<reference evidence="2" key="1">
    <citation type="submission" date="2015-06" db="EMBL/GenBank/DDBJ databases">
        <title>Expansion of signal transduction pathways in fungi by whole-genome duplication.</title>
        <authorList>
            <consortium name="DOE Joint Genome Institute"/>
            <person name="Corrochano L.M."/>
            <person name="Kuo A."/>
            <person name="Marcet-Houben M."/>
            <person name="Polaino S."/>
            <person name="Salamov A."/>
            <person name="Villalobos J.M."/>
            <person name="Alvarez M.I."/>
            <person name="Avalos J."/>
            <person name="Benito E.P."/>
            <person name="Benoit I."/>
            <person name="Burger G."/>
            <person name="Camino L.P."/>
            <person name="Canovas D."/>
            <person name="Cerda-Olmedo E."/>
            <person name="Cheng J.-F."/>
            <person name="Dominguez A."/>
            <person name="Elias M."/>
            <person name="Eslava A.P."/>
            <person name="Glaser F."/>
            <person name="Grimwood J."/>
            <person name="Gutierrez G."/>
            <person name="Heitman J."/>
            <person name="Henrissat B."/>
            <person name="Iturriaga E.A."/>
            <person name="Lang B.F."/>
            <person name="Lavin J.L."/>
            <person name="Lee S."/>
            <person name="Li W."/>
            <person name="Lindquist E."/>
            <person name="Lopez-Garcia S."/>
            <person name="Luque E.M."/>
            <person name="Marcos A.T."/>
            <person name="Martin J."/>
            <person name="McCluskey K."/>
            <person name="Medina H.R."/>
            <person name="Miralles-Duran A."/>
            <person name="Miyazaki A."/>
            <person name="Munoz-Torres E."/>
            <person name="Oguiza J.A."/>
            <person name="Ohm R."/>
            <person name="Olmedo M."/>
            <person name="Orejas M."/>
            <person name="Ortiz-Castellanos L."/>
            <person name="Pisabarro A.G."/>
            <person name="Rodriguez-Romero J."/>
            <person name="Ruiz-Herrera J."/>
            <person name="Ruiz-Vazquez R."/>
            <person name="Sanz C."/>
            <person name="Schackwitz W."/>
            <person name="Schmutz J."/>
            <person name="Shahriari M."/>
            <person name="Shelest E."/>
            <person name="Silva-Franco F."/>
            <person name="Soanes D."/>
            <person name="Syed K."/>
            <person name="Tagua V.G."/>
            <person name="Talbot N.J."/>
            <person name="Thon M."/>
            <person name="De vries R.P."/>
            <person name="Wiebenga A."/>
            <person name="Yadav J.S."/>
            <person name="Braun E.L."/>
            <person name="Baker S."/>
            <person name="Garre V."/>
            <person name="Horwitz B."/>
            <person name="Torres-Martinez S."/>
            <person name="Idnurm A."/>
            <person name="Herrera-Estrella A."/>
            <person name="Gabaldon T."/>
            <person name="Grigoriev I.V."/>
        </authorList>
    </citation>
    <scope>NUCLEOTIDE SEQUENCE [LARGE SCALE GENOMIC DNA]</scope>
    <source>
        <strain evidence="2">NRRL 1555(-)</strain>
    </source>
</reference>